<proteinExistence type="predicted"/>
<dbReference type="Gene3D" id="2.60.40.1120">
    <property type="entry name" value="Carboxypeptidase-like, regulatory domain"/>
    <property type="match status" value="1"/>
</dbReference>
<comment type="caution">
    <text evidence="3">The sequence shown here is derived from an EMBL/GenBank/DDBJ whole genome shotgun (WGS) entry which is preliminary data.</text>
</comment>
<sequence length="761" mass="86385">MRHIMIFMCMLANAATYLVAQSVKGKVVDKNQQPVEAATVVLQTPDSTFINATITDSLGCFSFEERPESYRLIFQHLLFKTLEREESRPDVGTVTLESQDYALDEVVVRGERPQIKVEKGALVYDANLLAERTTASNAYESILRLPGVREQDGTILLTGAKDVNIVINGKPSSMNREQLAELLRSTSVSNIQNIEVMYNAPAKYRVRGAVINVVLKRTKSTDPLLRGEVSGHFKRSAYTGGGGNLSLSYAGKKLSADLSYSPRYSHSEVNMEMLSLHTLNGETHAIDQVNEGDMKAMNQNLRFGMDYSIAEGHDLNAAYTASFKTNGKASQRSTGNFSDSDNRKASEERMHNLHIDYTSSFGLNVGLDYTRYNSLSTQDFTDQSETEERRFQVEEWQSIDRWNLYAGQTHALSNHWSLNYGVNFSFANEKSGQFYLPQDGSDLSGLNTDTRMREETYNFYAGAEKAFGERLSLSFSVAGERYKLADYKRWAVYPTLQLSYQAGPSHIFQLGFSSDKEYPDYWTLQNTVSYLNGYTKILGNPNIVPSTDYTAQLTYIFQGKYVANLYFSHIKDYIMQLPYQSPDELSLIYQFINYDYERNVGLTLMIPFSIASVWNTQLTLDGSFNKDVCDSYHAIDFHRTNVQGIAQWNNTFRLSRKPDIRLELNALYASPTLQGIYDLSTIYKIDAGLKWTFANECAELRVQGNDLFNSATPNGRIDYKGQRLDLRQNQMARSLIVTFTYKFNGYTRKPHKEVDTSRFGY</sequence>
<evidence type="ECO:0000313" key="4">
    <source>
        <dbReference type="Proteomes" id="UP000823847"/>
    </source>
</evidence>
<dbReference type="Pfam" id="PF14905">
    <property type="entry name" value="OMP_b-brl_3"/>
    <property type="match status" value="1"/>
</dbReference>
<dbReference type="EMBL" id="DXEN01000084">
    <property type="protein sequence ID" value="HIX87222.1"/>
    <property type="molecule type" value="Genomic_DNA"/>
</dbReference>
<dbReference type="InterPro" id="IPR008969">
    <property type="entry name" value="CarboxyPept-like_regulatory"/>
</dbReference>
<evidence type="ECO:0000256" key="1">
    <source>
        <dbReference type="SAM" id="SignalP"/>
    </source>
</evidence>
<keyword evidence="1" id="KW-0732">Signal</keyword>
<name>A0A9D2BR04_9BACT</name>
<dbReference type="SUPFAM" id="SSF56935">
    <property type="entry name" value="Porins"/>
    <property type="match status" value="1"/>
</dbReference>
<keyword evidence="3" id="KW-0675">Receptor</keyword>
<organism evidence="3 4">
    <name type="scientific">Candidatus Parabacteroides intestinigallinarum</name>
    <dbReference type="NCBI Taxonomy" id="2838722"/>
    <lineage>
        <taxon>Bacteria</taxon>
        <taxon>Pseudomonadati</taxon>
        <taxon>Bacteroidota</taxon>
        <taxon>Bacteroidia</taxon>
        <taxon>Bacteroidales</taxon>
        <taxon>Tannerellaceae</taxon>
        <taxon>Parabacteroides</taxon>
    </lineage>
</organism>
<dbReference type="Pfam" id="PF13620">
    <property type="entry name" value="CarboxypepD_reg"/>
    <property type="match status" value="1"/>
</dbReference>
<gene>
    <name evidence="3" type="ORF">H9848_11555</name>
</gene>
<evidence type="ECO:0000259" key="2">
    <source>
        <dbReference type="Pfam" id="PF14905"/>
    </source>
</evidence>
<protein>
    <submittedName>
        <fullName evidence="3">TonB-dependent receptor</fullName>
    </submittedName>
</protein>
<feature type="chain" id="PRO_5038362503" evidence="1">
    <location>
        <begin position="21"/>
        <end position="761"/>
    </location>
</feature>
<dbReference type="InterPro" id="IPR041700">
    <property type="entry name" value="OMP_b-brl_3"/>
</dbReference>
<evidence type="ECO:0000313" key="3">
    <source>
        <dbReference type="EMBL" id="HIX87222.1"/>
    </source>
</evidence>
<dbReference type="SUPFAM" id="SSF49464">
    <property type="entry name" value="Carboxypeptidase regulatory domain-like"/>
    <property type="match status" value="1"/>
</dbReference>
<dbReference type="Proteomes" id="UP000823847">
    <property type="component" value="Unassembled WGS sequence"/>
</dbReference>
<dbReference type="AlphaFoldDB" id="A0A9D2BR04"/>
<feature type="domain" description="Outer membrane protein beta-barrel" evidence="2">
    <location>
        <begin position="363"/>
        <end position="741"/>
    </location>
</feature>
<feature type="signal peptide" evidence="1">
    <location>
        <begin position="1"/>
        <end position="20"/>
    </location>
</feature>
<reference evidence="3" key="1">
    <citation type="journal article" date="2021" name="PeerJ">
        <title>Extensive microbial diversity within the chicken gut microbiome revealed by metagenomics and culture.</title>
        <authorList>
            <person name="Gilroy R."/>
            <person name="Ravi A."/>
            <person name="Getino M."/>
            <person name="Pursley I."/>
            <person name="Horton D.L."/>
            <person name="Alikhan N.F."/>
            <person name="Baker D."/>
            <person name="Gharbi K."/>
            <person name="Hall N."/>
            <person name="Watson M."/>
            <person name="Adriaenssens E.M."/>
            <person name="Foster-Nyarko E."/>
            <person name="Jarju S."/>
            <person name="Secka A."/>
            <person name="Antonio M."/>
            <person name="Oren A."/>
            <person name="Chaudhuri R.R."/>
            <person name="La Ragione R."/>
            <person name="Hildebrand F."/>
            <person name="Pallen M.J."/>
        </authorList>
    </citation>
    <scope>NUCLEOTIDE SEQUENCE</scope>
    <source>
        <strain evidence="3">ChiHecec2B26-12326</strain>
    </source>
</reference>
<accession>A0A9D2BR04</accession>
<reference evidence="3" key="2">
    <citation type="submission" date="2021-04" db="EMBL/GenBank/DDBJ databases">
        <authorList>
            <person name="Gilroy R."/>
        </authorList>
    </citation>
    <scope>NUCLEOTIDE SEQUENCE</scope>
    <source>
        <strain evidence="3">ChiHecec2B26-12326</strain>
    </source>
</reference>